<feature type="domain" description="THUMP-like" evidence="1">
    <location>
        <begin position="308"/>
        <end position="379"/>
    </location>
</feature>
<dbReference type="GO" id="GO:0008168">
    <property type="term" value="F:methyltransferase activity"/>
    <property type="evidence" value="ECO:0007669"/>
    <property type="project" value="UniProtKB-KW"/>
</dbReference>
<dbReference type="InterPro" id="IPR041497">
    <property type="entry name" value="Thump-like"/>
</dbReference>
<sequence length="383" mass="40952">MGYGFSLDDVAYLRSDAGCAALSALSGLPLTDASRLADVAAARREAGEFFAAVLETLLLRRKAPSKVDFVDGLYTDDALQQATAAPVARHRASRFTGPVHDLTCSIGAELAWLPEGSIGSDLDPVRLAMARHNLGPDVGLALADALRPASRGVPLLADPARRDSAGRRTWRPSDFLPPLDGLAQACADRDLAVKCAPGVDFAVAPWADEVEVVSLDGQVREACLWTRGLATPGVSRRATVLRTGGEPWTLTDAEPDDCPVAEPGEWLVDPDGAVVRAGLVRHYAARHGLAQLDEHIAYLTGPVPPPGVRAFRVVEHGRYSEKALRSVLRAHDVGVLEILVRGLDVDPKPLRRKLKLSGSESMAVVLTRVGRSPVYLLARAERT</sequence>
<dbReference type="KEGG" id="apre:CNX65_29845"/>
<accession>A0A290ZDB2</accession>
<dbReference type="RefSeq" id="WP_096496718.1">
    <property type="nucleotide sequence ID" value="NZ_CP023445.1"/>
</dbReference>
<organism evidence="2 3">
    <name type="scientific">Actinosynnema pretiosum</name>
    <dbReference type="NCBI Taxonomy" id="42197"/>
    <lineage>
        <taxon>Bacteria</taxon>
        <taxon>Bacillati</taxon>
        <taxon>Actinomycetota</taxon>
        <taxon>Actinomycetes</taxon>
        <taxon>Pseudonocardiales</taxon>
        <taxon>Pseudonocardiaceae</taxon>
        <taxon>Actinosynnema</taxon>
    </lineage>
</organism>
<keyword evidence="2" id="KW-0489">Methyltransferase</keyword>
<evidence type="ECO:0000259" key="1">
    <source>
        <dbReference type="Pfam" id="PF18096"/>
    </source>
</evidence>
<keyword evidence="2" id="KW-0808">Transferase</keyword>
<protein>
    <submittedName>
        <fullName evidence="2">SAM-dependent methyltransferase</fullName>
    </submittedName>
</protein>
<dbReference type="Proteomes" id="UP000218505">
    <property type="component" value="Chromosome"/>
</dbReference>
<dbReference type="Gene3D" id="3.40.50.150">
    <property type="entry name" value="Vaccinia Virus protein VP39"/>
    <property type="match status" value="1"/>
</dbReference>
<dbReference type="AlphaFoldDB" id="A0A290ZDB2"/>
<name>A0A290ZDB2_9PSEU</name>
<dbReference type="GO" id="GO:0032259">
    <property type="term" value="P:methylation"/>
    <property type="evidence" value="ECO:0007669"/>
    <property type="project" value="UniProtKB-KW"/>
</dbReference>
<proteinExistence type="predicted"/>
<dbReference type="InterPro" id="IPR029063">
    <property type="entry name" value="SAM-dependent_MTases_sf"/>
</dbReference>
<dbReference type="Pfam" id="PF18096">
    <property type="entry name" value="Thump_like"/>
    <property type="match status" value="1"/>
</dbReference>
<reference evidence="2" key="1">
    <citation type="submission" date="2017-09" db="EMBL/GenBank/DDBJ databases">
        <title>Complete Genome Sequence of ansamitocin-producing Bacterium Actinosynnema pretiosum X47.</title>
        <authorList>
            <person name="Cao G."/>
            <person name="Zong G."/>
            <person name="Zhong C."/>
            <person name="Fu J."/>
        </authorList>
    </citation>
    <scope>NUCLEOTIDE SEQUENCE [LARGE SCALE GENOMIC DNA]</scope>
    <source>
        <strain evidence="2">X47</strain>
    </source>
</reference>
<dbReference type="EMBL" id="CP023445">
    <property type="protein sequence ID" value="ATE56974.1"/>
    <property type="molecule type" value="Genomic_DNA"/>
</dbReference>
<gene>
    <name evidence="2" type="ORF">CNX65_29845</name>
</gene>
<evidence type="ECO:0000313" key="3">
    <source>
        <dbReference type="Proteomes" id="UP000218505"/>
    </source>
</evidence>
<keyword evidence="3" id="KW-1185">Reference proteome</keyword>
<evidence type="ECO:0000313" key="2">
    <source>
        <dbReference type="EMBL" id="ATE56974.1"/>
    </source>
</evidence>